<evidence type="ECO:0000256" key="6">
    <source>
        <dbReference type="RuleBase" id="RU004468"/>
    </source>
</evidence>
<dbReference type="GO" id="GO:0016052">
    <property type="term" value="P:carbohydrate catabolic process"/>
    <property type="evidence" value="ECO:0007669"/>
    <property type="project" value="TreeGrafter"/>
</dbReference>
<dbReference type="InterPro" id="IPR001360">
    <property type="entry name" value="Glyco_hydro_1"/>
</dbReference>
<dbReference type="OrthoDB" id="108629at2"/>
<dbReference type="InterPro" id="IPR018120">
    <property type="entry name" value="Glyco_hydro_1_AS"/>
</dbReference>
<name>A0A318KWK7_9FIRM</name>
<dbReference type="AlphaFoldDB" id="A0A318KWK7"/>
<evidence type="ECO:0000256" key="2">
    <source>
        <dbReference type="ARBA" id="ARBA00022801"/>
    </source>
</evidence>
<protein>
    <submittedName>
        <fullName evidence="7">6-phospho-beta-glucosidase</fullName>
    </submittedName>
</protein>
<dbReference type="GO" id="GO:0008422">
    <property type="term" value="F:beta-glucosidase activity"/>
    <property type="evidence" value="ECO:0007669"/>
    <property type="project" value="TreeGrafter"/>
</dbReference>
<feature type="active site" description="Nucleophile" evidence="4">
    <location>
        <position position="362"/>
    </location>
</feature>
<evidence type="ECO:0000256" key="5">
    <source>
        <dbReference type="RuleBase" id="RU003690"/>
    </source>
</evidence>
<proteinExistence type="inferred from homology"/>
<keyword evidence="3 6" id="KW-0326">Glycosidase</keyword>
<evidence type="ECO:0000313" key="8">
    <source>
        <dbReference type="Proteomes" id="UP000247612"/>
    </source>
</evidence>
<dbReference type="PROSITE" id="PS00572">
    <property type="entry name" value="GLYCOSYL_HYDROL_F1_1"/>
    <property type="match status" value="1"/>
</dbReference>
<dbReference type="Pfam" id="PF00232">
    <property type="entry name" value="Glyco_hydro_1"/>
    <property type="match status" value="1"/>
</dbReference>
<dbReference type="InterPro" id="IPR033132">
    <property type="entry name" value="GH_1_N_CS"/>
</dbReference>
<comment type="similarity">
    <text evidence="1 5">Belongs to the glycosyl hydrolase 1 family.</text>
</comment>
<evidence type="ECO:0000256" key="1">
    <source>
        <dbReference type="ARBA" id="ARBA00010838"/>
    </source>
</evidence>
<evidence type="ECO:0000313" key="7">
    <source>
        <dbReference type="EMBL" id="PXX80962.1"/>
    </source>
</evidence>
<dbReference type="PANTHER" id="PTHR10353">
    <property type="entry name" value="GLYCOSYL HYDROLASE"/>
    <property type="match status" value="1"/>
</dbReference>
<dbReference type="PANTHER" id="PTHR10353:SF122">
    <property type="entry name" value="6-PHOSPHO-BETA-GLUCOSIDASE ASCB-RELATED"/>
    <property type="match status" value="1"/>
</dbReference>
<keyword evidence="8" id="KW-1185">Reference proteome</keyword>
<evidence type="ECO:0000256" key="3">
    <source>
        <dbReference type="ARBA" id="ARBA00023295"/>
    </source>
</evidence>
<dbReference type="STRING" id="1034346.GCA_000313565_02482"/>
<comment type="caution">
    <text evidence="7">The sequence shown here is derived from an EMBL/GenBank/DDBJ whole genome shotgun (WGS) entry which is preliminary data.</text>
</comment>
<dbReference type="Gene3D" id="3.20.20.80">
    <property type="entry name" value="Glycosidases"/>
    <property type="match status" value="1"/>
</dbReference>
<dbReference type="RefSeq" id="WP_022938769.1">
    <property type="nucleotide sequence ID" value="NZ_CABKRQ010000006.1"/>
</dbReference>
<dbReference type="PROSITE" id="PS00653">
    <property type="entry name" value="GLYCOSYL_HYDROL_F1_2"/>
    <property type="match status" value="1"/>
</dbReference>
<dbReference type="GO" id="GO:0005829">
    <property type="term" value="C:cytosol"/>
    <property type="evidence" value="ECO:0007669"/>
    <property type="project" value="TreeGrafter"/>
</dbReference>
<keyword evidence="2 6" id="KW-0378">Hydrolase</keyword>
<evidence type="ECO:0000256" key="4">
    <source>
        <dbReference type="PROSITE-ProRule" id="PRU10055"/>
    </source>
</evidence>
<dbReference type="Proteomes" id="UP000247612">
    <property type="component" value="Unassembled WGS sequence"/>
</dbReference>
<reference evidence="7 8" key="1">
    <citation type="submission" date="2018-05" db="EMBL/GenBank/DDBJ databases">
        <title>Genomic Encyclopedia of Type Strains, Phase IV (KMG-IV): sequencing the most valuable type-strain genomes for metagenomic binning, comparative biology and taxonomic classification.</title>
        <authorList>
            <person name="Goeker M."/>
        </authorList>
    </citation>
    <scope>NUCLEOTIDE SEQUENCE [LARGE SCALE GENOMIC DNA]</scope>
    <source>
        <strain evidence="7 8">JC118</strain>
    </source>
</reference>
<dbReference type="SUPFAM" id="SSF51445">
    <property type="entry name" value="(Trans)glycosidases"/>
    <property type="match status" value="1"/>
</dbReference>
<organism evidence="7 8">
    <name type="scientific">Dielma fastidiosa</name>
    <dbReference type="NCBI Taxonomy" id="1034346"/>
    <lineage>
        <taxon>Bacteria</taxon>
        <taxon>Bacillati</taxon>
        <taxon>Bacillota</taxon>
        <taxon>Erysipelotrichia</taxon>
        <taxon>Erysipelotrichales</taxon>
        <taxon>Erysipelotrichaceae</taxon>
        <taxon>Dielma</taxon>
    </lineage>
</organism>
<dbReference type="FunFam" id="3.20.20.80:FF:000004">
    <property type="entry name" value="Beta-glucosidase 6-phospho-beta-glucosidase"/>
    <property type="match status" value="1"/>
</dbReference>
<dbReference type="InterPro" id="IPR017853">
    <property type="entry name" value="GH"/>
</dbReference>
<dbReference type="EMBL" id="QJKH01000002">
    <property type="protein sequence ID" value="PXX80962.1"/>
    <property type="molecule type" value="Genomic_DNA"/>
</dbReference>
<gene>
    <name evidence="7" type="ORF">DES51_10280</name>
</gene>
<sequence length="469" mass="54191">MRFPEKFLWGGATAANQCEGAYNEDGKGLSIQDVLPKGFKLITDEPTADNLKLKGIDYYHRFKEDIRLFTEMGFKVYRFSIAWSRIYPTGEEEQPNEAGLRFYDEVIDECLKYGIEPLVTISHYETPLALAKKYNGWADRRLIDLYVKYCRTLFERYKKKVKYWITFNEINSIIHQPFMSGAILTPKEQLTQQDLYQAIHHELVASARAVKLAHELMPQAMIGCMILAVTIYPLTPNPDDIIEVMKLERNTYLFADVQVRGEYPAYAKRIFEENNIHLNITNQDKEDLKNVVDFVSFSYYSSNCASADPTKGEPTGSNMTTNLKRNPYSKVSEWGWQIDPQGLRYTLNRFYDRYQKPLFIVENGLGATDELIMQADGSYTVEDDYRIQYMNDHLIQVSEAIKDGVDVLGYTAWGCIDLVSCSTAEMKKRYGFIYVDLDNDGIGSMQRYKKKSFDWYKNVIATNGESLIE</sequence>
<dbReference type="PRINTS" id="PR00131">
    <property type="entry name" value="GLHYDRLASE1"/>
</dbReference>
<accession>A0A318KWK7</accession>